<dbReference type="EMBL" id="LAPT01000034">
    <property type="protein sequence ID" value="PXF31755.1"/>
    <property type="molecule type" value="Genomic_DNA"/>
</dbReference>
<feature type="domain" description="Mur ligase C-terminal" evidence="13">
    <location>
        <begin position="326"/>
        <end position="449"/>
    </location>
</feature>
<comment type="similarity">
    <text evidence="10">Belongs to the MurCDEF family. MurF subfamily.</text>
</comment>
<evidence type="ECO:0000256" key="2">
    <source>
        <dbReference type="ARBA" id="ARBA00022598"/>
    </source>
</evidence>
<feature type="domain" description="Mur ligase central" evidence="14">
    <location>
        <begin position="111"/>
        <end position="303"/>
    </location>
</feature>
<evidence type="ECO:0000256" key="1">
    <source>
        <dbReference type="ARBA" id="ARBA00022490"/>
    </source>
</evidence>
<dbReference type="PANTHER" id="PTHR43024:SF1">
    <property type="entry name" value="UDP-N-ACETYLMURAMOYL-TRIPEPTIDE--D-ALANYL-D-ALANINE LIGASE"/>
    <property type="match status" value="1"/>
</dbReference>
<keyword evidence="8 10" id="KW-0131">Cell cycle</keyword>
<comment type="function">
    <text evidence="10 11">Involved in cell wall formation. Catalyzes the final step in the synthesis of UDP-N-acetylmuramoyl-pentapeptide, the precursor of murein.</text>
</comment>
<feature type="binding site" evidence="10">
    <location>
        <begin position="113"/>
        <end position="119"/>
    </location>
    <ligand>
        <name>ATP</name>
        <dbReference type="ChEBI" id="CHEBI:30616"/>
    </ligand>
</feature>
<dbReference type="InterPro" id="IPR036565">
    <property type="entry name" value="Mur-like_cat_sf"/>
</dbReference>
<dbReference type="Gene3D" id="3.90.190.20">
    <property type="entry name" value="Mur ligase, C-terminal domain"/>
    <property type="match status" value="1"/>
</dbReference>
<keyword evidence="6 10" id="KW-0133">Cell shape</keyword>
<keyword evidence="3 10" id="KW-0132">Cell division</keyword>
<dbReference type="Pfam" id="PF02875">
    <property type="entry name" value="Mur_ligase_C"/>
    <property type="match status" value="1"/>
</dbReference>
<dbReference type="NCBIfam" id="TIGR01143">
    <property type="entry name" value="murF"/>
    <property type="match status" value="1"/>
</dbReference>
<evidence type="ECO:0000256" key="5">
    <source>
        <dbReference type="ARBA" id="ARBA00022840"/>
    </source>
</evidence>
<keyword evidence="1 10" id="KW-0963">Cytoplasm</keyword>
<dbReference type="Proteomes" id="UP000248090">
    <property type="component" value="Unassembled WGS sequence"/>
</dbReference>
<evidence type="ECO:0000313" key="16">
    <source>
        <dbReference type="Proteomes" id="UP000248090"/>
    </source>
</evidence>
<dbReference type="Pfam" id="PF01225">
    <property type="entry name" value="Mur_ligase"/>
    <property type="match status" value="1"/>
</dbReference>
<evidence type="ECO:0000256" key="10">
    <source>
        <dbReference type="HAMAP-Rule" id="MF_02019"/>
    </source>
</evidence>
<keyword evidence="9 10" id="KW-0961">Cell wall biogenesis/degradation</keyword>
<evidence type="ECO:0000313" key="15">
    <source>
        <dbReference type="EMBL" id="PXF31755.1"/>
    </source>
</evidence>
<dbReference type="InterPro" id="IPR004101">
    <property type="entry name" value="Mur_ligase_C"/>
</dbReference>
<evidence type="ECO:0000259" key="12">
    <source>
        <dbReference type="Pfam" id="PF01225"/>
    </source>
</evidence>
<dbReference type="Gene3D" id="3.40.1190.10">
    <property type="entry name" value="Mur-like, catalytic domain"/>
    <property type="match status" value="1"/>
</dbReference>
<accession>A0ABX5M4C0</accession>
<keyword evidence="7 10" id="KW-0573">Peptidoglycan synthesis</keyword>
<keyword evidence="2 10" id="KW-0436">Ligase</keyword>
<keyword evidence="16" id="KW-1185">Reference proteome</keyword>
<reference evidence="15 16" key="1">
    <citation type="submission" date="2015-03" db="EMBL/GenBank/DDBJ databases">
        <authorList>
            <person name="Krishnan R."/>
            <person name="Midha S."/>
            <person name="Patil P.B."/>
            <person name="Rameshkumar N."/>
        </authorList>
    </citation>
    <scope>NUCLEOTIDE SEQUENCE [LARGE SCALE GENOMIC DNA]</scope>
    <source>
        <strain evidence="15 16">L1E11</strain>
    </source>
</reference>
<sequence>MIGTWVLSDIAAALPEAEHPVGTAWQHVQVASVTTDSRNVPEGSVFVALVGERFDGHDFIAEVERQGAAAVVASRPVSTSLPVFIVDNTLTALGKLGYANRQRFSGKVAAVTGSSGKTTVKEMLAAIMATQGSVLATKGNLNNEIGAPQTLLQLSDQHQYGVIELGASAIGEIARTVAMTCPHVSILNNAAGAHLEGFGSLAGVVQAKGEIIDGLLPGGTAVLNGDDPHFSIWQQRAAEQSLDVLVFGVDAEWADVRACKAQISPVGTWGFELHLPDGTFSPVQLALPGQHNIRNALAAAAAAFVQGVTVEDIATGLEQVRATPGRCFPIITADGMRLLDDTYNANPASMKAAIDMLMSLPGPQVLTLGSMAELGDSAVDAHFDVGRYAAECGVPMMFCCGPFAAALKEGFDSCEGKGQAFSFTDKQTLIDQLRNKVDASMVVLCKGSRSAQMEVVIQALRGETN</sequence>
<feature type="domain" description="Mur ligase N-terminal catalytic" evidence="12">
    <location>
        <begin position="30"/>
        <end position="80"/>
    </location>
</feature>
<evidence type="ECO:0000256" key="7">
    <source>
        <dbReference type="ARBA" id="ARBA00022984"/>
    </source>
</evidence>
<dbReference type="InterPro" id="IPR051046">
    <property type="entry name" value="MurCDEF_CellWall_CoF430Synth"/>
</dbReference>
<evidence type="ECO:0000256" key="11">
    <source>
        <dbReference type="RuleBase" id="RU004136"/>
    </source>
</evidence>
<organism evidence="15 16">
    <name type="scientific">Pokkaliibacter plantistimulans</name>
    <dbReference type="NCBI Taxonomy" id="1635171"/>
    <lineage>
        <taxon>Bacteria</taxon>
        <taxon>Pseudomonadati</taxon>
        <taxon>Pseudomonadota</taxon>
        <taxon>Gammaproteobacteria</taxon>
        <taxon>Oceanospirillales</taxon>
        <taxon>Balneatrichaceae</taxon>
        <taxon>Pokkaliibacter</taxon>
    </lineage>
</organism>
<dbReference type="InterPro" id="IPR036615">
    <property type="entry name" value="Mur_ligase_C_dom_sf"/>
</dbReference>
<dbReference type="SUPFAM" id="SSF63418">
    <property type="entry name" value="MurE/MurF N-terminal domain"/>
    <property type="match status" value="1"/>
</dbReference>
<comment type="subcellular location">
    <subcellularLocation>
        <location evidence="10 11">Cytoplasm</location>
    </subcellularLocation>
</comment>
<comment type="catalytic activity">
    <reaction evidence="10 11">
        <text>D-alanyl-D-alanine + UDP-N-acetyl-alpha-D-muramoyl-L-alanyl-gamma-D-glutamyl-meso-2,6-diaminopimelate + ATP = UDP-N-acetyl-alpha-D-muramoyl-L-alanyl-gamma-D-glutamyl-meso-2,6-diaminopimeloyl-D-alanyl-D-alanine + ADP + phosphate + H(+)</text>
        <dbReference type="Rhea" id="RHEA:28374"/>
        <dbReference type="ChEBI" id="CHEBI:15378"/>
        <dbReference type="ChEBI" id="CHEBI:30616"/>
        <dbReference type="ChEBI" id="CHEBI:43474"/>
        <dbReference type="ChEBI" id="CHEBI:57822"/>
        <dbReference type="ChEBI" id="CHEBI:61386"/>
        <dbReference type="ChEBI" id="CHEBI:83905"/>
        <dbReference type="ChEBI" id="CHEBI:456216"/>
        <dbReference type="EC" id="6.3.2.10"/>
    </reaction>
</comment>
<dbReference type="EC" id="6.3.2.10" evidence="10 11"/>
<proteinExistence type="inferred from homology"/>
<evidence type="ECO:0000256" key="3">
    <source>
        <dbReference type="ARBA" id="ARBA00022618"/>
    </source>
</evidence>
<evidence type="ECO:0000256" key="9">
    <source>
        <dbReference type="ARBA" id="ARBA00023316"/>
    </source>
</evidence>
<evidence type="ECO:0000256" key="6">
    <source>
        <dbReference type="ARBA" id="ARBA00022960"/>
    </source>
</evidence>
<comment type="pathway">
    <text evidence="10 11">Cell wall biogenesis; peptidoglycan biosynthesis.</text>
</comment>
<dbReference type="Gene3D" id="3.40.1390.10">
    <property type="entry name" value="MurE/MurF, N-terminal domain"/>
    <property type="match status" value="1"/>
</dbReference>
<keyword evidence="5 10" id="KW-0067">ATP-binding</keyword>
<evidence type="ECO:0000256" key="4">
    <source>
        <dbReference type="ARBA" id="ARBA00022741"/>
    </source>
</evidence>
<keyword evidence="4 10" id="KW-0547">Nucleotide-binding</keyword>
<evidence type="ECO:0000259" key="14">
    <source>
        <dbReference type="Pfam" id="PF08245"/>
    </source>
</evidence>
<dbReference type="HAMAP" id="MF_02019">
    <property type="entry name" value="MurF"/>
    <property type="match status" value="1"/>
</dbReference>
<dbReference type="InterPro" id="IPR000713">
    <property type="entry name" value="Mur_ligase_N"/>
</dbReference>
<comment type="caution">
    <text evidence="15">The sequence shown here is derived from an EMBL/GenBank/DDBJ whole genome shotgun (WGS) entry which is preliminary data.</text>
</comment>
<protein>
    <recommendedName>
        <fullName evidence="10 11">UDP-N-acetylmuramoyl-tripeptide--D-alanyl-D-alanine ligase</fullName>
        <ecNumber evidence="10 11">6.3.2.10</ecNumber>
    </recommendedName>
    <alternativeName>
        <fullName evidence="10">D-alanyl-D-alanine-adding enzyme</fullName>
    </alternativeName>
</protein>
<evidence type="ECO:0000256" key="8">
    <source>
        <dbReference type="ARBA" id="ARBA00023306"/>
    </source>
</evidence>
<dbReference type="InterPro" id="IPR005863">
    <property type="entry name" value="UDP-N-AcMur_synth"/>
</dbReference>
<gene>
    <name evidence="10" type="primary">murF</name>
    <name evidence="15" type="ORF">WH50_08410</name>
</gene>
<dbReference type="Pfam" id="PF08245">
    <property type="entry name" value="Mur_ligase_M"/>
    <property type="match status" value="1"/>
</dbReference>
<evidence type="ECO:0000259" key="13">
    <source>
        <dbReference type="Pfam" id="PF02875"/>
    </source>
</evidence>
<dbReference type="InterPro" id="IPR035911">
    <property type="entry name" value="MurE/MurF_N"/>
</dbReference>
<dbReference type="PANTHER" id="PTHR43024">
    <property type="entry name" value="UDP-N-ACETYLMURAMOYL-TRIPEPTIDE--D-ALANYL-D-ALANINE LIGASE"/>
    <property type="match status" value="1"/>
</dbReference>
<dbReference type="SUPFAM" id="SSF53244">
    <property type="entry name" value="MurD-like peptide ligases, peptide-binding domain"/>
    <property type="match status" value="1"/>
</dbReference>
<dbReference type="InterPro" id="IPR013221">
    <property type="entry name" value="Mur_ligase_cen"/>
</dbReference>
<name>A0ABX5M4C0_9GAMM</name>
<dbReference type="SUPFAM" id="SSF53623">
    <property type="entry name" value="MurD-like peptide ligases, catalytic domain"/>
    <property type="match status" value="1"/>
</dbReference>